<reference evidence="4 5" key="1">
    <citation type="submission" date="2024-10" db="EMBL/GenBank/DDBJ databases">
        <authorList>
            <person name="Riesco R."/>
        </authorList>
    </citation>
    <scope>NUCLEOTIDE SEQUENCE [LARGE SCALE GENOMIC DNA]</scope>
    <source>
        <strain evidence="3 4">NCIMB 15448</strain>
        <strain evidence="2 5">NCIMB 15450</strain>
    </source>
</reference>
<gene>
    <name evidence="3" type="ORF">ACHIPV_17385</name>
    <name evidence="2" type="ORF">ACHIRB_04665</name>
</gene>
<dbReference type="InterPro" id="IPR009081">
    <property type="entry name" value="PP-bd_ACP"/>
</dbReference>
<proteinExistence type="predicted"/>
<evidence type="ECO:0000313" key="2">
    <source>
        <dbReference type="EMBL" id="MFH5227882.1"/>
    </source>
</evidence>
<evidence type="ECO:0000313" key="4">
    <source>
        <dbReference type="Proteomes" id="UP001609176"/>
    </source>
</evidence>
<sequence length="106" mass="12019">MSSSNGFHDRVSDPEEVLSVIEDKLGKGRPRPDLRLTDSVRDDIDIDSLSLMEAMTLVEEEYGIELIDNPEVFDITTVGDLVALIQRSYRARGRSRKLTDRRVPTE</sequence>
<dbReference type="Pfam" id="PF00550">
    <property type="entry name" value="PP-binding"/>
    <property type="match status" value="1"/>
</dbReference>
<dbReference type="InterPro" id="IPR036736">
    <property type="entry name" value="ACP-like_sf"/>
</dbReference>
<dbReference type="Gene3D" id="1.10.1200.10">
    <property type="entry name" value="ACP-like"/>
    <property type="match status" value="1"/>
</dbReference>
<dbReference type="PROSITE" id="PS50075">
    <property type="entry name" value="CARRIER"/>
    <property type="match status" value="1"/>
</dbReference>
<dbReference type="Proteomes" id="UP001609219">
    <property type="component" value="Unassembled WGS sequence"/>
</dbReference>
<evidence type="ECO:0000313" key="5">
    <source>
        <dbReference type="Proteomes" id="UP001609219"/>
    </source>
</evidence>
<evidence type="ECO:0000313" key="3">
    <source>
        <dbReference type="EMBL" id="MFH5243635.1"/>
    </source>
</evidence>
<keyword evidence="5" id="KW-1185">Reference proteome</keyword>
<comment type="caution">
    <text evidence="2">The sequence shown here is derived from an EMBL/GenBank/DDBJ whole genome shotgun (WGS) entry which is preliminary data.</text>
</comment>
<feature type="domain" description="Carrier" evidence="1">
    <location>
        <begin position="11"/>
        <end position="89"/>
    </location>
</feature>
<dbReference type="EMBL" id="JBIMSN010000020">
    <property type="protein sequence ID" value="MFH5227882.1"/>
    <property type="molecule type" value="Genomic_DNA"/>
</dbReference>
<accession>A0ABW7K231</accession>
<dbReference type="EMBL" id="JBIMSP010000028">
    <property type="protein sequence ID" value="MFH5243635.1"/>
    <property type="molecule type" value="Genomic_DNA"/>
</dbReference>
<dbReference type="Proteomes" id="UP001609176">
    <property type="component" value="Unassembled WGS sequence"/>
</dbReference>
<dbReference type="RefSeq" id="WP_395125179.1">
    <property type="nucleotide sequence ID" value="NZ_JBIMSN010000020.1"/>
</dbReference>
<dbReference type="SUPFAM" id="SSF47336">
    <property type="entry name" value="ACP-like"/>
    <property type="match status" value="1"/>
</dbReference>
<organism evidence="2 5">
    <name type="scientific">Antrihabitans spumae</name>
    <dbReference type="NCBI Taxonomy" id="3373370"/>
    <lineage>
        <taxon>Bacteria</taxon>
        <taxon>Bacillati</taxon>
        <taxon>Actinomycetota</taxon>
        <taxon>Actinomycetes</taxon>
        <taxon>Mycobacteriales</taxon>
        <taxon>Nocardiaceae</taxon>
        <taxon>Antrihabitans</taxon>
    </lineage>
</organism>
<name>A0ABW7K231_9NOCA</name>
<protein>
    <submittedName>
        <fullName evidence="2">Acyl carrier protein</fullName>
    </submittedName>
</protein>
<evidence type="ECO:0000259" key="1">
    <source>
        <dbReference type="PROSITE" id="PS50075"/>
    </source>
</evidence>